<gene>
    <name evidence="1" type="primary">ORF212495</name>
</gene>
<dbReference type="AlphaFoldDB" id="A0A0B7BU86"/>
<reference evidence="1" key="1">
    <citation type="submission" date="2014-12" db="EMBL/GenBank/DDBJ databases">
        <title>Insight into the proteome of Arion vulgaris.</title>
        <authorList>
            <person name="Aradska J."/>
            <person name="Bulat T."/>
            <person name="Smidak R."/>
            <person name="Sarate P."/>
            <person name="Gangsoo J."/>
            <person name="Sialana F."/>
            <person name="Bilban M."/>
            <person name="Lubec G."/>
        </authorList>
    </citation>
    <scope>NUCLEOTIDE SEQUENCE</scope>
    <source>
        <tissue evidence="1">Skin</tissue>
    </source>
</reference>
<proteinExistence type="predicted"/>
<sequence length="78" mass="8449">MLFKGMVVAICDSTVWDVNDDDSARAVVNGGAVAVADGRITIWKLPELVCGCRYEFPLIRPITGSGKFRMTDVVLKCG</sequence>
<name>A0A0B7BU86_9EUPU</name>
<protein>
    <submittedName>
        <fullName evidence="1">Uncharacterized protein</fullName>
    </submittedName>
</protein>
<organism evidence="1">
    <name type="scientific">Arion vulgaris</name>
    <dbReference type="NCBI Taxonomy" id="1028688"/>
    <lineage>
        <taxon>Eukaryota</taxon>
        <taxon>Metazoa</taxon>
        <taxon>Spiralia</taxon>
        <taxon>Lophotrochozoa</taxon>
        <taxon>Mollusca</taxon>
        <taxon>Gastropoda</taxon>
        <taxon>Heterobranchia</taxon>
        <taxon>Euthyneura</taxon>
        <taxon>Panpulmonata</taxon>
        <taxon>Eupulmonata</taxon>
        <taxon>Stylommatophora</taxon>
        <taxon>Helicina</taxon>
        <taxon>Arionoidea</taxon>
        <taxon>Arionidae</taxon>
        <taxon>Arion</taxon>
    </lineage>
</organism>
<evidence type="ECO:0000313" key="1">
    <source>
        <dbReference type="EMBL" id="CEK96548.1"/>
    </source>
</evidence>
<dbReference type="EMBL" id="HACG01049683">
    <property type="protein sequence ID" value="CEK96548.1"/>
    <property type="molecule type" value="Transcribed_RNA"/>
</dbReference>
<accession>A0A0B7BU86</accession>